<dbReference type="AlphaFoldDB" id="A0A085GHD8"/>
<evidence type="ECO:0000313" key="3">
    <source>
        <dbReference type="Proteomes" id="UP000028640"/>
    </source>
</evidence>
<dbReference type="InterPro" id="IPR001509">
    <property type="entry name" value="Epimerase_deHydtase"/>
</dbReference>
<dbReference type="STRING" id="910964.GEAM_1403"/>
<dbReference type="RefSeq" id="WP_034789919.1">
    <property type="nucleotide sequence ID" value="NZ_JMPJ01000039.1"/>
</dbReference>
<dbReference type="GO" id="GO:0005737">
    <property type="term" value="C:cytoplasm"/>
    <property type="evidence" value="ECO:0007669"/>
    <property type="project" value="TreeGrafter"/>
</dbReference>
<dbReference type="Gene3D" id="3.40.50.720">
    <property type="entry name" value="NAD(P)-binding Rossmann-like Domain"/>
    <property type="match status" value="1"/>
</dbReference>
<keyword evidence="3" id="KW-1185">Reference proteome</keyword>
<dbReference type="CDD" id="cd05266">
    <property type="entry name" value="SDR_a4"/>
    <property type="match status" value="1"/>
</dbReference>
<dbReference type="Proteomes" id="UP000028640">
    <property type="component" value="Unassembled WGS sequence"/>
</dbReference>
<dbReference type="Pfam" id="PF01370">
    <property type="entry name" value="Epimerase"/>
    <property type="match status" value="1"/>
</dbReference>
<feature type="domain" description="NAD-dependent epimerase/dehydratase" evidence="1">
    <location>
        <begin position="9"/>
        <end position="213"/>
    </location>
</feature>
<comment type="caution">
    <text evidence="2">The sequence shown here is derived from an EMBL/GenBank/DDBJ whole genome shotgun (WGS) entry which is preliminary data.</text>
</comment>
<sequence length="276" mass="29976">MKKVAIVGLGWLGMPLAMSLAMKGYEVVGSKTTPDGVDAARMCGINCFPLVFKPEMECEAADLDVLLNVDALIITLPARRTVEGSELYFQAVQQLVDSALAYNVGRIIFTSSTSVYGDGTGTMRENSPLSPVTPSGRVLEELENWFHRLPNTSVDVLRLAGLVGADRHPGRFLAGKTDVQGGDDGVNLVHQDDVIEAITLLLGLPKGGHTYNLCAPVHTQKRHFYPAFARQLGLTEPQFAEVAENQPKGKLIDGSLICKELGFEYQYPDPEMMPVS</sequence>
<dbReference type="PANTHER" id="PTHR48079">
    <property type="entry name" value="PROTEIN YEEZ"/>
    <property type="match status" value="1"/>
</dbReference>
<dbReference type="OrthoDB" id="751203at2"/>
<dbReference type="InterPro" id="IPR051783">
    <property type="entry name" value="NAD(P)-dependent_oxidoreduct"/>
</dbReference>
<name>A0A085GHD8_EWIA3</name>
<reference evidence="2 3" key="1">
    <citation type="submission" date="2014-05" db="EMBL/GenBank/DDBJ databases">
        <title>ATOL: Assembling a taxonomically balanced genome-scale reconstruction of the evolutionary history of the Enterobacteriaceae.</title>
        <authorList>
            <person name="Plunkett G.III."/>
            <person name="Neeno-Eckwall E.C."/>
            <person name="Glasner J.D."/>
            <person name="Perna N.T."/>
        </authorList>
    </citation>
    <scope>NUCLEOTIDE SEQUENCE [LARGE SCALE GENOMIC DNA]</scope>
    <source>
        <strain evidence="2 3">ATCC 33852</strain>
    </source>
</reference>
<gene>
    <name evidence="2" type="ORF">GEAM_1403</name>
</gene>
<accession>A0A085GHD8</accession>
<proteinExistence type="predicted"/>
<evidence type="ECO:0000313" key="2">
    <source>
        <dbReference type="EMBL" id="KFC83133.1"/>
    </source>
</evidence>
<evidence type="ECO:0000259" key="1">
    <source>
        <dbReference type="Pfam" id="PF01370"/>
    </source>
</evidence>
<organism evidence="2 3">
    <name type="scientific">Ewingella americana (strain ATCC 33852 / DSM 4580 / CCUG 14506 / JCM 5911 / LMG 7869 / NCTC 12157 / CDC 1468-78)</name>
    <dbReference type="NCBI Taxonomy" id="910964"/>
    <lineage>
        <taxon>Bacteria</taxon>
        <taxon>Pseudomonadati</taxon>
        <taxon>Pseudomonadota</taxon>
        <taxon>Gammaproteobacteria</taxon>
        <taxon>Enterobacterales</taxon>
        <taxon>Yersiniaceae</taxon>
        <taxon>Ewingella</taxon>
    </lineage>
</organism>
<dbReference type="InterPro" id="IPR036291">
    <property type="entry name" value="NAD(P)-bd_dom_sf"/>
</dbReference>
<dbReference type="eggNOG" id="COG0451">
    <property type="taxonomic scope" value="Bacteria"/>
</dbReference>
<dbReference type="PANTHER" id="PTHR48079:SF6">
    <property type="entry name" value="NAD(P)-BINDING DOMAIN-CONTAINING PROTEIN-RELATED"/>
    <property type="match status" value="1"/>
</dbReference>
<dbReference type="EMBL" id="JMPJ01000039">
    <property type="protein sequence ID" value="KFC83133.1"/>
    <property type="molecule type" value="Genomic_DNA"/>
</dbReference>
<dbReference type="GeneID" id="78379750"/>
<dbReference type="GO" id="GO:0004029">
    <property type="term" value="F:aldehyde dehydrogenase (NAD+) activity"/>
    <property type="evidence" value="ECO:0007669"/>
    <property type="project" value="TreeGrafter"/>
</dbReference>
<protein>
    <submittedName>
        <fullName evidence="2">Nucleoside-diphosphate-sugar epimerase</fullName>
    </submittedName>
</protein>
<dbReference type="SUPFAM" id="SSF51735">
    <property type="entry name" value="NAD(P)-binding Rossmann-fold domains"/>
    <property type="match status" value="1"/>
</dbReference>